<keyword evidence="3" id="KW-1185">Reference proteome</keyword>
<accession>A0A8D4VKD6</accession>
<dbReference type="SUPFAM" id="SSF47413">
    <property type="entry name" value="lambda repressor-like DNA-binding domains"/>
    <property type="match status" value="1"/>
</dbReference>
<dbReference type="InterPro" id="IPR010982">
    <property type="entry name" value="Lambda_DNA-bd_dom_sf"/>
</dbReference>
<dbReference type="Pfam" id="PF01381">
    <property type="entry name" value="HTH_3"/>
    <property type="match status" value="1"/>
</dbReference>
<dbReference type="SMART" id="SM00530">
    <property type="entry name" value="HTH_XRE"/>
    <property type="match status" value="1"/>
</dbReference>
<dbReference type="CDD" id="cd00093">
    <property type="entry name" value="HTH_XRE"/>
    <property type="match status" value="1"/>
</dbReference>
<dbReference type="GO" id="GO:0003677">
    <property type="term" value="F:DNA binding"/>
    <property type="evidence" value="ECO:0007669"/>
    <property type="project" value="InterPro"/>
</dbReference>
<dbReference type="InterPro" id="IPR001387">
    <property type="entry name" value="Cro/C1-type_HTH"/>
</dbReference>
<dbReference type="PROSITE" id="PS50943">
    <property type="entry name" value="HTH_CROC1"/>
    <property type="match status" value="1"/>
</dbReference>
<dbReference type="EMBL" id="AP019782">
    <property type="protein sequence ID" value="BBL69713.1"/>
    <property type="molecule type" value="Genomic_DNA"/>
</dbReference>
<dbReference type="Gene3D" id="1.10.260.40">
    <property type="entry name" value="lambda repressor-like DNA-binding domains"/>
    <property type="match status" value="1"/>
</dbReference>
<dbReference type="Proteomes" id="UP000824988">
    <property type="component" value="Chromosome"/>
</dbReference>
<dbReference type="AlphaFoldDB" id="A0A8D4VKD6"/>
<name>A0A8D4VKD6_9GAMM</name>
<feature type="domain" description="HTH cro/C1-type" evidence="1">
    <location>
        <begin position="8"/>
        <end position="61"/>
    </location>
</feature>
<gene>
    <name evidence="2" type="ORF">MoryE10_03190</name>
</gene>
<evidence type="ECO:0000313" key="3">
    <source>
        <dbReference type="Proteomes" id="UP000824988"/>
    </source>
</evidence>
<evidence type="ECO:0000259" key="1">
    <source>
        <dbReference type="PROSITE" id="PS50943"/>
    </source>
</evidence>
<dbReference type="RefSeq" id="WP_082411337.1">
    <property type="nucleotide sequence ID" value="NZ_AP019782.1"/>
</dbReference>
<sequence>MSTFGERLRKERQRLEMNQTQFAALAGVQKQAQINYEAGKRSPDADYLAAIAAAGADVQYILTGRRVAVPVAAGVEDAPAIPAIAHPPADYAVQRRDLAERRLQLYRMGSNLALGVLHGYGATPAPRQMLGMGELLWTMAEVAAADGQSDERYSDALLAQLEDALRDLGYRRRR</sequence>
<dbReference type="KEGG" id="moz:MoryE10_03190"/>
<evidence type="ECO:0000313" key="2">
    <source>
        <dbReference type="EMBL" id="BBL69713.1"/>
    </source>
</evidence>
<protein>
    <recommendedName>
        <fullName evidence="1">HTH cro/C1-type domain-containing protein</fullName>
    </recommendedName>
</protein>
<proteinExistence type="predicted"/>
<reference evidence="2" key="1">
    <citation type="submission" date="2019-06" db="EMBL/GenBank/DDBJ databases">
        <title>Complete genome sequence of Methylogaea oryzae strain JCM16910.</title>
        <authorList>
            <person name="Asakawa S."/>
        </authorList>
    </citation>
    <scope>NUCLEOTIDE SEQUENCE</scope>
    <source>
        <strain evidence="2">E10</strain>
    </source>
</reference>
<organism evidence="2 3">
    <name type="scientific">Methylogaea oryzae</name>
    <dbReference type="NCBI Taxonomy" id="1295382"/>
    <lineage>
        <taxon>Bacteria</taxon>
        <taxon>Pseudomonadati</taxon>
        <taxon>Pseudomonadota</taxon>
        <taxon>Gammaproteobacteria</taxon>
        <taxon>Methylococcales</taxon>
        <taxon>Methylococcaceae</taxon>
        <taxon>Methylogaea</taxon>
    </lineage>
</organism>